<dbReference type="GO" id="GO:0005737">
    <property type="term" value="C:cytoplasm"/>
    <property type="evidence" value="ECO:0007669"/>
    <property type="project" value="UniProtKB-SubCell"/>
</dbReference>
<evidence type="ECO:0000256" key="1">
    <source>
        <dbReference type="ARBA" id="ARBA00004123"/>
    </source>
</evidence>
<dbReference type="AlphaFoldDB" id="A0A9P4W8T5"/>
<evidence type="ECO:0000256" key="5">
    <source>
        <dbReference type="ARBA" id="ARBA00015043"/>
    </source>
</evidence>
<evidence type="ECO:0000256" key="4">
    <source>
        <dbReference type="ARBA" id="ARBA00012950"/>
    </source>
</evidence>
<comment type="subcellular location">
    <subcellularLocation>
        <location evidence="2">Cytoplasm</location>
    </subcellularLocation>
    <subcellularLocation>
        <location evidence="1">Nucleus</location>
    </subcellularLocation>
</comment>
<keyword evidence="7" id="KW-0808">Transferase</keyword>
<reference evidence="13" key="1">
    <citation type="submission" date="2019-04" db="EMBL/GenBank/DDBJ databases">
        <title>Sequencing of skin fungus with MAO and IRED activity.</title>
        <authorList>
            <person name="Marsaioli A.J."/>
            <person name="Bonatto J.M.C."/>
            <person name="Reis Junior O."/>
        </authorList>
    </citation>
    <scope>NUCLEOTIDE SEQUENCE</scope>
    <source>
        <strain evidence="13">30M1</strain>
    </source>
</reference>
<gene>
    <name evidence="13" type="ORF">E8E13_010357</name>
</gene>
<dbReference type="GO" id="GO:0043998">
    <property type="term" value="F:histone H2A acetyltransferase activity"/>
    <property type="evidence" value="ECO:0007669"/>
    <property type="project" value="InterPro"/>
</dbReference>
<dbReference type="CDD" id="cd04301">
    <property type="entry name" value="NAT_SF"/>
    <property type="match status" value="1"/>
</dbReference>
<accession>A0A9P4W8T5</accession>
<evidence type="ECO:0000313" key="13">
    <source>
        <dbReference type="EMBL" id="KAF3005975.1"/>
    </source>
</evidence>
<dbReference type="PANTHER" id="PTHR20531">
    <property type="entry name" value="N-ALPHA-ACETYLTRANSFERASE 40"/>
    <property type="match status" value="1"/>
</dbReference>
<comment type="catalytic activity">
    <reaction evidence="11">
        <text>N-terminal L-seryl-[histone H4] + acetyl-CoA = N-terminal N(alpha)-acetyl-L-seryl-[histone H4] + CoA + H(+)</text>
        <dbReference type="Rhea" id="RHEA:50596"/>
        <dbReference type="Rhea" id="RHEA-COMP:12740"/>
        <dbReference type="Rhea" id="RHEA-COMP:12743"/>
        <dbReference type="ChEBI" id="CHEBI:15378"/>
        <dbReference type="ChEBI" id="CHEBI:57287"/>
        <dbReference type="ChEBI" id="CHEBI:57288"/>
        <dbReference type="ChEBI" id="CHEBI:64738"/>
        <dbReference type="ChEBI" id="CHEBI:83690"/>
        <dbReference type="EC" id="2.3.1.257"/>
    </reaction>
</comment>
<dbReference type="SUPFAM" id="SSF55729">
    <property type="entry name" value="Acyl-CoA N-acyltransferases (Nat)"/>
    <property type="match status" value="1"/>
</dbReference>
<comment type="catalytic activity">
    <reaction evidence="10">
        <text>N-terminal L-seryl-[histone H2A] + acetyl-CoA = N-terminal N(alpha)-acetyl-L-seryl-[histone H2A] + CoA + H(+)</text>
        <dbReference type="Rhea" id="RHEA:50600"/>
        <dbReference type="Rhea" id="RHEA-COMP:12742"/>
        <dbReference type="Rhea" id="RHEA-COMP:12744"/>
        <dbReference type="ChEBI" id="CHEBI:15378"/>
        <dbReference type="ChEBI" id="CHEBI:57287"/>
        <dbReference type="ChEBI" id="CHEBI:57288"/>
        <dbReference type="ChEBI" id="CHEBI:64738"/>
        <dbReference type="ChEBI" id="CHEBI:83690"/>
        <dbReference type="EC" id="2.3.1.257"/>
    </reaction>
</comment>
<comment type="caution">
    <text evidence="13">The sequence shown here is derived from an EMBL/GenBank/DDBJ whole genome shotgun (WGS) entry which is preliminary data.</text>
</comment>
<evidence type="ECO:0000256" key="8">
    <source>
        <dbReference type="ARBA" id="ARBA00023242"/>
    </source>
</evidence>
<proteinExistence type="inferred from homology"/>
<keyword evidence="14" id="KW-1185">Reference proteome</keyword>
<comment type="similarity">
    <text evidence="3">Belongs to the acetyltransferase family. NAA40 subfamily.</text>
</comment>
<keyword evidence="6" id="KW-0963">Cytoplasm</keyword>
<feature type="domain" description="N-acetyltransferase" evidence="12">
    <location>
        <begin position="104"/>
        <end position="256"/>
    </location>
</feature>
<dbReference type="Proteomes" id="UP000801428">
    <property type="component" value="Unassembled WGS sequence"/>
</dbReference>
<dbReference type="Pfam" id="PF00583">
    <property type="entry name" value="Acetyltransf_1"/>
    <property type="match status" value="1"/>
</dbReference>
<organism evidence="13 14">
    <name type="scientific">Curvularia kusanoi</name>
    <name type="common">Cochliobolus kusanoi</name>
    <dbReference type="NCBI Taxonomy" id="90978"/>
    <lineage>
        <taxon>Eukaryota</taxon>
        <taxon>Fungi</taxon>
        <taxon>Dikarya</taxon>
        <taxon>Ascomycota</taxon>
        <taxon>Pezizomycotina</taxon>
        <taxon>Dothideomycetes</taxon>
        <taxon>Pleosporomycetidae</taxon>
        <taxon>Pleosporales</taxon>
        <taxon>Pleosporineae</taxon>
        <taxon>Pleosporaceae</taxon>
        <taxon>Curvularia</taxon>
    </lineage>
</organism>
<dbReference type="EC" id="2.3.1.257" evidence="4"/>
<dbReference type="InterPro" id="IPR016181">
    <property type="entry name" value="Acyl_CoA_acyltransferase"/>
</dbReference>
<dbReference type="PANTHER" id="PTHR20531:SF1">
    <property type="entry name" value="N-ALPHA-ACETYLTRANSFERASE 40"/>
    <property type="match status" value="1"/>
</dbReference>
<evidence type="ECO:0000256" key="9">
    <source>
        <dbReference type="ARBA" id="ARBA00023315"/>
    </source>
</evidence>
<dbReference type="PROSITE" id="PS51186">
    <property type="entry name" value="GNAT"/>
    <property type="match status" value="1"/>
</dbReference>
<dbReference type="GO" id="GO:0005634">
    <property type="term" value="C:nucleus"/>
    <property type="evidence" value="ECO:0007669"/>
    <property type="project" value="UniProtKB-SubCell"/>
</dbReference>
<evidence type="ECO:0000256" key="7">
    <source>
        <dbReference type="ARBA" id="ARBA00022679"/>
    </source>
</evidence>
<dbReference type="OrthoDB" id="424551at2759"/>
<evidence type="ECO:0000256" key="2">
    <source>
        <dbReference type="ARBA" id="ARBA00004496"/>
    </source>
</evidence>
<evidence type="ECO:0000313" key="14">
    <source>
        <dbReference type="Proteomes" id="UP000801428"/>
    </source>
</evidence>
<name>A0A9P4W8T5_CURKU</name>
<evidence type="ECO:0000256" key="3">
    <source>
        <dbReference type="ARBA" id="ARBA00008870"/>
    </source>
</evidence>
<keyword evidence="8" id="KW-0539">Nucleus</keyword>
<dbReference type="Gene3D" id="3.40.630.30">
    <property type="match status" value="1"/>
</dbReference>
<sequence length="256" mass="29242">MDTDNARLRSAADDFKNVSLPTESINADTPLEQRTIAIERAHNPPGGQSKSAFQQFSDLPLFSTVRFELKRSNWMTSDELTACRNLISSTSQKNYEASCIGWNPEDKKEEMSHADMMYLLVRQAQKYIDSDNEDSQKPSTASLAGCPGAILGFLSFKLEPEDEENEMFRPVAYIYEVHLDKQLRNQGLGARLIQWVEDQARMASISKMMLTVFAVNKGARRMYERQGFVRDPLSPEDKVTRRRVIEPDYIIMSKEI</sequence>
<protein>
    <recommendedName>
        <fullName evidence="5">N-alpha-acetyltransferase 40</fullName>
        <ecNumber evidence="4">2.3.1.257</ecNumber>
    </recommendedName>
</protein>
<dbReference type="EMBL" id="SWKU01000006">
    <property type="protein sequence ID" value="KAF3005975.1"/>
    <property type="molecule type" value="Genomic_DNA"/>
</dbReference>
<evidence type="ECO:0000256" key="11">
    <source>
        <dbReference type="ARBA" id="ARBA00049524"/>
    </source>
</evidence>
<evidence type="ECO:0000256" key="6">
    <source>
        <dbReference type="ARBA" id="ARBA00022490"/>
    </source>
</evidence>
<evidence type="ECO:0000259" key="12">
    <source>
        <dbReference type="PROSITE" id="PS51186"/>
    </source>
</evidence>
<evidence type="ECO:0000256" key="10">
    <source>
        <dbReference type="ARBA" id="ARBA00047821"/>
    </source>
</evidence>
<dbReference type="GO" id="GO:0010485">
    <property type="term" value="F:histone H4 acetyltransferase activity"/>
    <property type="evidence" value="ECO:0007669"/>
    <property type="project" value="InterPro"/>
</dbReference>
<dbReference type="GO" id="GO:1990189">
    <property type="term" value="F:protein N-terminal-serine acetyltransferase activity"/>
    <property type="evidence" value="ECO:0007669"/>
    <property type="project" value="UniProtKB-EC"/>
</dbReference>
<dbReference type="InterPro" id="IPR039949">
    <property type="entry name" value="NAA40"/>
</dbReference>
<keyword evidence="9" id="KW-0012">Acyltransferase</keyword>
<dbReference type="InterPro" id="IPR000182">
    <property type="entry name" value="GNAT_dom"/>
</dbReference>